<keyword evidence="7 8" id="KW-0009">Actin-binding</keyword>
<dbReference type="GO" id="GO:0003779">
    <property type="term" value="F:actin binding"/>
    <property type="evidence" value="ECO:0007669"/>
    <property type="project" value="UniProtKB-KW"/>
</dbReference>
<dbReference type="PANTHER" id="PTHR13140:SF857">
    <property type="entry name" value="MYOSIN-11"/>
    <property type="match status" value="1"/>
</dbReference>
<evidence type="ECO:0000256" key="5">
    <source>
        <dbReference type="ARBA" id="ARBA00023123"/>
    </source>
</evidence>
<dbReference type="Pfam" id="PF00063">
    <property type="entry name" value="Myosin_head"/>
    <property type="match status" value="1"/>
</dbReference>
<keyword evidence="2" id="KW-0547">Nucleotide-binding</keyword>
<sequence>VRDIKFEKVEKGSNPPKSEKIEDMADMTVLNTPCVLHNLRQRYYAKLIYKRQHFIGVLDIAGFEIFEYNGFEQLCINFTNKKLQQFFNHIMFVMEQEEYKKEGINWDFIDFGMDLLACIDLIEKPMGILSIL</sequence>
<organism>
    <name type="scientific">Drosophila melanogaster</name>
    <name type="common">Fruit fly</name>
    <dbReference type="NCBI Taxonomy" id="7227"/>
    <lineage>
        <taxon>Eukaryota</taxon>
        <taxon>Metazoa</taxon>
        <taxon>Ecdysozoa</taxon>
        <taxon>Arthropoda</taxon>
        <taxon>Hexapoda</taxon>
        <taxon>Insecta</taxon>
        <taxon>Pterygota</taxon>
        <taxon>Neoptera</taxon>
        <taxon>Endopterygota</taxon>
        <taxon>Diptera</taxon>
        <taxon>Brachycera</taxon>
        <taxon>Muscomorpha</taxon>
        <taxon>Ephydroidea</taxon>
        <taxon>Drosophilidae</taxon>
        <taxon>Drosophila</taxon>
        <taxon>Sophophora</taxon>
    </lineage>
</organism>
<dbReference type="Gene3D" id="3.40.850.10">
    <property type="entry name" value="Kinesin motor domain"/>
    <property type="match status" value="1"/>
</dbReference>
<dbReference type="PRINTS" id="PR00193">
    <property type="entry name" value="MYOSINHEAVY"/>
</dbReference>
<dbReference type="SUPFAM" id="SSF52540">
    <property type="entry name" value="P-loop containing nucleoside triphosphate hydrolases"/>
    <property type="match status" value="1"/>
</dbReference>
<dbReference type="PeptideAtlas" id="Q9TNT1"/>
<dbReference type="InterPro" id="IPR027417">
    <property type="entry name" value="P-loop_NTPase"/>
</dbReference>
<comment type="similarity">
    <text evidence="1 8">Belongs to the TRAFAC class myosin-kinesin ATPase superfamily. Myosin family.</text>
</comment>
<comment type="caution">
    <text evidence="8">Lacks conserved residue(s) required for the propagation of feature annotation.</text>
</comment>
<keyword evidence="4" id="KW-0175">Coiled coil</keyword>
<keyword evidence="6" id="KW-0505">Motor protein</keyword>
<dbReference type="AlphaFoldDB" id="Q9TNT1"/>
<evidence type="ECO:0000256" key="3">
    <source>
        <dbReference type="ARBA" id="ARBA00022840"/>
    </source>
</evidence>
<evidence type="ECO:0000256" key="2">
    <source>
        <dbReference type="ARBA" id="ARBA00022741"/>
    </source>
</evidence>
<keyword evidence="3" id="KW-0067">ATP-binding</keyword>
<keyword evidence="5 8" id="KW-0518">Myosin</keyword>
<dbReference type="GO" id="GO:0003774">
    <property type="term" value="F:cytoskeletal motor activity"/>
    <property type="evidence" value="ECO:0007669"/>
    <property type="project" value="InterPro"/>
</dbReference>
<dbReference type="InterPro" id="IPR001609">
    <property type="entry name" value="Myosin_head_motor_dom-like"/>
</dbReference>
<dbReference type="SMART" id="SM00242">
    <property type="entry name" value="MYSc"/>
    <property type="match status" value="1"/>
</dbReference>
<dbReference type="PROSITE" id="PS51456">
    <property type="entry name" value="MYOSIN_MOTOR"/>
    <property type="match status" value="1"/>
</dbReference>
<protein>
    <submittedName>
        <fullName>Myosin heavy chain</fullName>
    </submittedName>
</protein>
<dbReference type="PANTHER" id="PTHR13140">
    <property type="entry name" value="MYOSIN"/>
    <property type="match status" value="1"/>
</dbReference>
<evidence type="ECO:0000259" key="9">
    <source>
        <dbReference type="PROSITE" id="PS51456"/>
    </source>
</evidence>
<dbReference type="SMR" id="Q9TNT1"/>
<dbReference type="GO" id="GO:0016459">
    <property type="term" value="C:myosin complex"/>
    <property type="evidence" value="ECO:0007669"/>
    <property type="project" value="UniProtKB-KW"/>
</dbReference>
<proteinExistence type="inferred from homology"/>
<evidence type="ECO:0000256" key="7">
    <source>
        <dbReference type="ARBA" id="ARBA00023203"/>
    </source>
</evidence>
<accession>Q9TNT1</accession>
<dbReference type="Gene3D" id="1.20.58.530">
    <property type="match status" value="1"/>
</dbReference>
<feature type="domain" description="Myosin motor" evidence="9">
    <location>
        <begin position="1"/>
        <end position="132"/>
    </location>
</feature>
<evidence type="ECO:0000256" key="8">
    <source>
        <dbReference type="PROSITE-ProRule" id="PRU00782"/>
    </source>
</evidence>
<evidence type="ECO:0000256" key="1">
    <source>
        <dbReference type="ARBA" id="ARBA00008314"/>
    </source>
</evidence>
<dbReference type="GO" id="GO:0005524">
    <property type="term" value="F:ATP binding"/>
    <property type="evidence" value="ECO:0007669"/>
    <property type="project" value="UniProtKB-KW"/>
</dbReference>
<evidence type="ECO:0000256" key="4">
    <source>
        <dbReference type="ARBA" id="ARBA00023054"/>
    </source>
</evidence>
<dbReference type="InterPro" id="IPR036961">
    <property type="entry name" value="Kinesin_motor_dom_sf"/>
</dbReference>
<name>Q9TNT1_DROME</name>
<reference key="1">
    <citation type="journal article" date="1994" name="J. Mol. Biol.">
        <title>A charge change in an evolutionarily-conserved region of the myosin globular head prevents myosin and thick filament accumulation in Drosophila.</title>
        <authorList>
            <person name="Kronert W.A."/>
            <person name="O'Donnell P.T."/>
            <person name="Bernstein S.I."/>
        </authorList>
    </citation>
    <scope>NUCLEOTIDE SEQUENCE</scope>
</reference>
<evidence type="ECO:0000256" key="6">
    <source>
        <dbReference type="ARBA" id="ARBA00023175"/>
    </source>
</evidence>